<sequence>MSLSLSIFSSSDTYVLLYSASQDCFHIEKVSAMVEKNILRYLESRKGDYLALAFSPNTEDLLKVSRQLAEKRGDAVAPRYLLKPAE</sequence>
<reference evidence="1 2" key="1">
    <citation type="submission" date="2019-09" db="EMBL/GenBank/DDBJ databases">
        <title>Genomic diversity of phyloplane-associated Pantoea species in Pakistan cotton crop.</title>
        <authorList>
            <person name="Tufail M.R."/>
            <person name="Cook D.R."/>
        </authorList>
    </citation>
    <scope>NUCLEOTIDE SEQUENCE [LARGE SCALE GENOMIC DNA]</scope>
    <source>
        <strain evidence="1 2">B_8</strain>
    </source>
</reference>
<evidence type="ECO:0000313" key="2">
    <source>
        <dbReference type="Proteomes" id="UP000324255"/>
    </source>
</evidence>
<protein>
    <submittedName>
        <fullName evidence="1">Uncharacterized protein</fullName>
    </submittedName>
</protein>
<dbReference type="EMBL" id="VWVM01000024">
    <property type="protein sequence ID" value="KAA6119589.1"/>
    <property type="molecule type" value="Genomic_DNA"/>
</dbReference>
<proteinExistence type="predicted"/>
<accession>A0AB34CCZ1</accession>
<dbReference type="Proteomes" id="UP000324255">
    <property type="component" value="Unassembled WGS sequence"/>
</dbReference>
<keyword evidence="2" id="KW-1185">Reference proteome</keyword>
<dbReference type="AlphaFoldDB" id="A0AB34CCZ1"/>
<comment type="caution">
    <text evidence="1">The sequence shown here is derived from an EMBL/GenBank/DDBJ whole genome shotgun (WGS) entry which is preliminary data.</text>
</comment>
<gene>
    <name evidence="1" type="ORF">F3I20_21085</name>
</gene>
<name>A0AB34CCZ1_9GAMM</name>
<evidence type="ECO:0000313" key="1">
    <source>
        <dbReference type="EMBL" id="KAA6119589.1"/>
    </source>
</evidence>
<organism evidence="1 2">
    <name type="scientific">Candidatus Pantoea gossypiicola</name>
    <dbReference type="NCBI Taxonomy" id="2608008"/>
    <lineage>
        <taxon>Bacteria</taxon>
        <taxon>Pseudomonadati</taxon>
        <taxon>Pseudomonadota</taxon>
        <taxon>Gammaproteobacteria</taxon>
        <taxon>Enterobacterales</taxon>
        <taxon>Erwiniaceae</taxon>
        <taxon>Pantoea</taxon>
    </lineage>
</organism>